<reference evidence="1 2" key="1">
    <citation type="submission" date="2016-10" db="EMBL/GenBank/DDBJ databases">
        <authorList>
            <person name="de Groot N.N."/>
        </authorList>
    </citation>
    <scope>NUCLEOTIDE SEQUENCE [LARGE SCALE GENOMIC DNA]</scope>
    <source>
        <strain evidence="1 2">B25</strain>
    </source>
</reference>
<accession>A0A1H9IDV8</accession>
<keyword evidence="2" id="KW-1185">Reference proteome</keyword>
<sequence>MNSIFSKLSNQICKNWEIDDWEFYKKTIGDKFIPNDTGNWKKDKYDIPLNEIETNQCYVVIAHFADGTTAMSDVMIKY</sequence>
<evidence type="ECO:0000313" key="2">
    <source>
        <dbReference type="Proteomes" id="UP000182360"/>
    </source>
</evidence>
<dbReference type="RefSeq" id="WP_074644881.1">
    <property type="nucleotide sequence ID" value="NZ_FOFU01000009.1"/>
</dbReference>
<dbReference type="AlphaFoldDB" id="A0A1H9IDV8"/>
<gene>
    <name evidence="1" type="ORF">SAMN04487977_10994</name>
</gene>
<proteinExistence type="predicted"/>
<name>A0A1H9IDV8_9SPIR</name>
<dbReference type="EMBL" id="FOFU01000009">
    <property type="protein sequence ID" value="SEQ72763.1"/>
    <property type="molecule type" value="Genomic_DNA"/>
</dbReference>
<evidence type="ECO:0000313" key="1">
    <source>
        <dbReference type="EMBL" id="SEQ72763.1"/>
    </source>
</evidence>
<organism evidence="1 2">
    <name type="scientific">Treponema bryantii</name>
    <dbReference type="NCBI Taxonomy" id="163"/>
    <lineage>
        <taxon>Bacteria</taxon>
        <taxon>Pseudomonadati</taxon>
        <taxon>Spirochaetota</taxon>
        <taxon>Spirochaetia</taxon>
        <taxon>Spirochaetales</taxon>
        <taxon>Treponemataceae</taxon>
        <taxon>Treponema</taxon>
    </lineage>
</organism>
<protein>
    <submittedName>
        <fullName evidence="1">Uncharacterized protein</fullName>
    </submittedName>
</protein>
<dbReference type="Proteomes" id="UP000182360">
    <property type="component" value="Unassembled WGS sequence"/>
</dbReference>